<evidence type="ECO:0000313" key="2">
    <source>
        <dbReference type="EMBL" id="MDP4098988.1"/>
    </source>
</evidence>
<keyword evidence="3" id="KW-1185">Reference proteome</keyword>
<name>A0ABT9FW85_9BACL</name>
<dbReference type="RefSeq" id="WP_305756606.1">
    <property type="nucleotide sequence ID" value="NZ_JAPCKK010000031.1"/>
</dbReference>
<evidence type="ECO:0000313" key="3">
    <source>
        <dbReference type="Proteomes" id="UP001241848"/>
    </source>
</evidence>
<evidence type="ECO:0000256" key="1">
    <source>
        <dbReference type="SAM" id="MobiDB-lite"/>
    </source>
</evidence>
<gene>
    <name evidence="2" type="ORF">OIN60_19880</name>
</gene>
<feature type="region of interest" description="Disordered" evidence="1">
    <location>
        <begin position="490"/>
        <end position="509"/>
    </location>
</feature>
<protein>
    <recommendedName>
        <fullName evidence="4">Tail tape measure protein</fullName>
    </recommendedName>
</protein>
<organism evidence="2 3">
    <name type="scientific">Paenibacillus zeirhizosphaerae</name>
    <dbReference type="NCBI Taxonomy" id="2987519"/>
    <lineage>
        <taxon>Bacteria</taxon>
        <taxon>Bacillati</taxon>
        <taxon>Bacillota</taxon>
        <taxon>Bacilli</taxon>
        <taxon>Bacillales</taxon>
        <taxon>Paenibacillaceae</taxon>
        <taxon>Paenibacillus</taxon>
    </lineage>
</organism>
<dbReference type="EMBL" id="JAPCKK010000031">
    <property type="protein sequence ID" value="MDP4098988.1"/>
    <property type="molecule type" value="Genomic_DNA"/>
</dbReference>
<accession>A0ABT9FW85</accession>
<sequence length="652" mass="66778">MAKNLNYRINLVIEPKNVIRANRELRAMERYFERIQGRVLKIGRTRMMPEVVLKDNASKGLDQLLNKLNRVRSQILNASGTFSMKVTQSGEMSVKGLGLLALELDANTTALTALTEVMKQPPSGTASTGSTGSTASPGSTASNPKKWYEKATSLFTDVKNLGTGLQSGASAADNIKNFREKFVDGPAGGPPRTKFQKIVGGVTGVGTIASNIGDAGANIVGTLGKWGDAASGLFKGLLGNSEKLIGGPAGTILDAASIVTAESGKERTQAIGSTAGGVAGGAIGGAIGTIILPGVGTAVGGFVGSMVGDFIGGKAGGLIADYGPVIKEKVSSAAGWISEKASNIGQGIWNAGSAVKDFVGGKVRGLITDYGPAVKEKASNIGQGIWKAGSAVKDFVGGKVGGLITDYSPAIKEKVSTAAGWVSEKASNIGQGIGKAGGAVKNFIGEKVEGLVSNYGPVIKEKVSEITGWLSDKTSDIGKGVSKFFSWGKKDEPAKKETPAQPAVPPKPAVAPAVAPAVYPAVPPMNRAAMPVSPYAWPPNLLNPAAGVNPMLSAAAGANLAGAGVNPAVKGKGAQAPQVVQISPEQMTTLGTYLKDFKTETTNQISVNFPVGAVQMTVHENTLDIGAIVAQVAARLDAELRKAGQNRKPAVV</sequence>
<feature type="compositionally biased region" description="Low complexity" evidence="1">
    <location>
        <begin position="116"/>
        <end position="142"/>
    </location>
</feature>
<evidence type="ECO:0008006" key="4">
    <source>
        <dbReference type="Google" id="ProtNLM"/>
    </source>
</evidence>
<proteinExistence type="predicted"/>
<reference evidence="2 3" key="1">
    <citation type="submission" date="2022-10" db="EMBL/GenBank/DDBJ databases">
        <title>Paenibacillus description and whole genome data of maize root bacterial community.</title>
        <authorList>
            <person name="Marton D."/>
            <person name="Farkas M."/>
            <person name="Cserhati M."/>
        </authorList>
    </citation>
    <scope>NUCLEOTIDE SEQUENCE [LARGE SCALE GENOMIC DNA]</scope>
    <source>
        <strain evidence="2 3">P96</strain>
    </source>
</reference>
<comment type="caution">
    <text evidence="2">The sequence shown here is derived from an EMBL/GenBank/DDBJ whole genome shotgun (WGS) entry which is preliminary data.</text>
</comment>
<dbReference type="Proteomes" id="UP001241848">
    <property type="component" value="Unassembled WGS sequence"/>
</dbReference>
<feature type="region of interest" description="Disordered" evidence="1">
    <location>
        <begin position="116"/>
        <end position="145"/>
    </location>
</feature>